<keyword evidence="6" id="KW-0175">Coiled coil</keyword>
<dbReference type="InterPro" id="IPR008271">
    <property type="entry name" value="Ser/Thr_kinase_AS"/>
</dbReference>
<dbReference type="KEGG" id="uam:UABAM_04120"/>
<dbReference type="Gene3D" id="1.10.510.10">
    <property type="entry name" value="Transferase(Phosphotransferase) domain 1"/>
    <property type="match status" value="1"/>
</dbReference>
<dbReference type="PROSITE" id="PS00107">
    <property type="entry name" value="PROTEIN_KINASE_ATP"/>
    <property type="match status" value="1"/>
</dbReference>
<dbReference type="PANTHER" id="PTHR43289">
    <property type="entry name" value="MITOGEN-ACTIVATED PROTEIN KINASE KINASE KINASE 20-RELATED"/>
    <property type="match status" value="1"/>
</dbReference>
<keyword evidence="9" id="KW-0723">Serine/threonine-protein kinase</keyword>
<sequence>MKEKDSIVKKVKTIWSATLCGDELPSATIRSDYNVARESSPQIFTSEKFEENATIVAGDNIKALEEQKTILGGSESPVEQQTILGESEDPYREQATILSDGASDKKDQTMVEETQSLDKVDVDFDDFEVVGELGRGGMGIVYLARQKSLNREIALKVISTNQNHGEMQKRFISEAIVTADLDHPNIVPIHTLSEDKNGQISIAMKKVNGTSWKELLHPQTVQEKERSAKMEIFDHLDVLCRVCDAVAYAHSHNIIHRDLKPENIMIGGFGEVLVMDWGIALDISENKTEKTLHRSEIKAPEGTPLYMAPEMALNDSENIGVATDVYLCGAILHEIIHGAPPHHGKTIMEILCNAAQGEISPSSSSYSELDKVLYKALAHNPEDRFASVLDFKEALLQFSRHYDASKIIDTAMNELQDLQQKENLTNQDVYITGDEIYNSFVQALKIQDNNPTAINGIVQIIKLQSQWALKHEDSGMIELYIGRLNMLKDTPVEELEKMKKRLETLRGFRKNIVYTLVLVVLIIGIVFWGKMSVEEDVYLDGLQAEYDKKTKEAADAMDFAQKKNTAQSVIEMSQKIRKINDELEEIAAKSSKIEKTPNLDLGELRYNIIYQSLQMGHYQDALLLIKEELRFVKSPVVAIDKFIEKENIKIDKGVLSLFAQKDIRTVYHSLCSLARSTAYSGEILERIWRHCCTVSDDAMEKRLQEVAAVALLGISVQAHNMYDKRTALRDAQRALAIDLPVHLWSLATANTKSESRKSSLRLEKRQKRIWGIDSHREKFWNFPPQNLQLTLCNFLFFSEQQHIYTGSKNSLIVLNSSDGTILYRYRLPHPIKYLYHLDKNSFAVEMLISEYSIKETYRVIFDVQKQQFRTPLKIYGEGLVSLLSSTIEANQVFKNAGFKVLATDIAQNVWPQSEKERANFEKLIATSMALDQTNIYYRFVKAMILSHRKQQKEAQQLIEEIATQKRINFNEYVLLGLYCNYYGFPEWEKMFYEKAQYLQTKTFHNPHCDVFIPSSTNIFLKKLAQHYFDKGRTQNDDKYIDKTFALLNISREIFHYTEGDHYSYLSLSKWAADNNRPQLAQDFSQFSAEALYQGGDMLSSSSDLALADFLIFFNGFLSLLILSLLIYTWYRARASRISDLEAIGYDTYFLRNMAFLANPFKRARYTFITYLNKGERVCLCCFALLFMTGTLMLTTIVSDTGKMASIPLSLGNGYLGGKEAYSYLKKFEGKVDEKLWKLLMAEAEFQKGSGLATFYWQSMDHPIARNNMGVFYSTSDVAVAKSYFEKNKDLPDIYGKIAQINLAILNKKSFTDLATQLPKIYQNHLRFFPQRCLMAFCPYSMLISVQTGEESFIRKGIKAIFFGGGNSGGLIFELSGNDSTLMTPFLLCHLFVESLVKLHWFPIIVMILALIGLLSSERSLHKEEPQQIKKIVLYLGNIFPGWVWLVSRNGLQCMMYFLLTIVSLCGLLLDYFDGGILTSIAFPSLPFVDSVEYLQPWYLTIYSTMSAVILVVLVALSIRKAVSKK</sequence>
<evidence type="ECO:0000256" key="7">
    <source>
        <dbReference type="SAM" id="Phobius"/>
    </source>
</evidence>
<evidence type="ECO:0000256" key="5">
    <source>
        <dbReference type="PROSITE-ProRule" id="PRU10141"/>
    </source>
</evidence>
<keyword evidence="7" id="KW-0472">Membrane</keyword>
<evidence type="ECO:0000256" key="1">
    <source>
        <dbReference type="ARBA" id="ARBA00022679"/>
    </source>
</evidence>
<dbReference type="InterPro" id="IPR000719">
    <property type="entry name" value="Prot_kinase_dom"/>
</dbReference>
<feature type="transmembrane region" description="Helical" evidence="7">
    <location>
        <begin position="511"/>
        <end position="529"/>
    </location>
</feature>
<dbReference type="PROSITE" id="PS00108">
    <property type="entry name" value="PROTEIN_KINASE_ST"/>
    <property type="match status" value="1"/>
</dbReference>
<keyword evidence="1" id="KW-0808">Transferase</keyword>
<feature type="transmembrane region" description="Helical" evidence="7">
    <location>
        <begin position="1109"/>
        <end position="1130"/>
    </location>
</feature>
<keyword evidence="2 5" id="KW-0547">Nucleotide-binding</keyword>
<dbReference type="PANTHER" id="PTHR43289:SF6">
    <property type="entry name" value="SERINE_THREONINE-PROTEIN KINASE NEKL-3"/>
    <property type="match status" value="1"/>
</dbReference>
<feature type="transmembrane region" description="Helical" evidence="7">
    <location>
        <begin position="1398"/>
        <end position="1416"/>
    </location>
</feature>
<feature type="transmembrane region" description="Helical" evidence="7">
    <location>
        <begin position="1497"/>
        <end position="1518"/>
    </location>
</feature>
<evidence type="ECO:0000313" key="10">
    <source>
        <dbReference type="Proteomes" id="UP000326354"/>
    </source>
</evidence>
<name>A0A5S9F4N2_UABAM</name>
<gene>
    <name evidence="9" type="ORF">UABAM_04120</name>
</gene>
<dbReference type="InterPro" id="IPR011009">
    <property type="entry name" value="Kinase-like_dom_sf"/>
</dbReference>
<evidence type="ECO:0000256" key="2">
    <source>
        <dbReference type="ARBA" id="ARBA00022741"/>
    </source>
</evidence>
<evidence type="ECO:0000256" key="6">
    <source>
        <dbReference type="SAM" id="Coils"/>
    </source>
</evidence>
<evidence type="ECO:0000259" key="8">
    <source>
        <dbReference type="PROSITE" id="PS50011"/>
    </source>
</evidence>
<dbReference type="GO" id="GO:0004674">
    <property type="term" value="F:protein serine/threonine kinase activity"/>
    <property type="evidence" value="ECO:0007669"/>
    <property type="project" value="UniProtKB-KW"/>
</dbReference>
<dbReference type="Pfam" id="PF00069">
    <property type="entry name" value="Pkinase"/>
    <property type="match status" value="1"/>
</dbReference>
<accession>A0A5S9F4N2</accession>
<feature type="transmembrane region" description="Helical" evidence="7">
    <location>
        <begin position="1177"/>
        <end position="1197"/>
    </location>
</feature>
<feature type="binding site" evidence="5">
    <location>
        <position position="156"/>
    </location>
    <ligand>
        <name>ATP</name>
        <dbReference type="ChEBI" id="CHEBI:30616"/>
    </ligand>
</feature>
<organism evidence="9 10">
    <name type="scientific">Uabimicrobium amorphum</name>
    <dbReference type="NCBI Taxonomy" id="2596890"/>
    <lineage>
        <taxon>Bacteria</taxon>
        <taxon>Pseudomonadati</taxon>
        <taxon>Planctomycetota</taxon>
        <taxon>Candidatus Uabimicrobiia</taxon>
        <taxon>Candidatus Uabimicrobiales</taxon>
        <taxon>Candidatus Uabimicrobiaceae</taxon>
        <taxon>Candidatus Uabimicrobium</taxon>
    </lineage>
</organism>
<feature type="transmembrane region" description="Helical" evidence="7">
    <location>
        <begin position="1456"/>
        <end position="1477"/>
    </location>
</feature>
<dbReference type="InterPro" id="IPR017441">
    <property type="entry name" value="Protein_kinase_ATP_BS"/>
</dbReference>
<keyword evidence="7" id="KW-0812">Transmembrane</keyword>
<dbReference type="EMBL" id="AP019860">
    <property type="protein sequence ID" value="BBM85742.1"/>
    <property type="molecule type" value="Genomic_DNA"/>
</dbReference>
<dbReference type="GO" id="GO:0005524">
    <property type="term" value="F:ATP binding"/>
    <property type="evidence" value="ECO:0007669"/>
    <property type="project" value="UniProtKB-UniRule"/>
</dbReference>
<evidence type="ECO:0000256" key="4">
    <source>
        <dbReference type="ARBA" id="ARBA00022840"/>
    </source>
</evidence>
<dbReference type="Proteomes" id="UP000326354">
    <property type="component" value="Chromosome"/>
</dbReference>
<dbReference type="Gene3D" id="3.30.200.20">
    <property type="entry name" value="Phosphorylase Kinase, domain 1"/>
    <property type="match status" value="1"/>
</dbReference>
<dbReference type="RefSeq" id="WP_151969832.1">
    <property type="nucleotide sequence ID" value="NZ_AP019860.1"/>
</dbReference>
<dbReference type="SMART" id="SM00220">
    <property type="entry name" value="S_TKc"/>
    <property type="match status" value="1"/>
</dbReference>
<dbReference type="CDD" id="cd14014">
    <property type="entry name" value="STKc_PknB_like"/>
    <property type="match status" value="1"/>
</dbReference>
<evidence type="ECO:0000313" key="9">
    <source>
        <dbReference type="EMBL" id="BBM85742.1"/>
    </source>
</evidence>
<dbReference type="SUPFAM" id="SSF56112">
    <property type="entry name" value="Protein kinase-like (PK-like)"/>
    <property type="match status" value="1"/>
</dbReference>
<dbReference type="OrthoDB" id="1039448at2"/>
<protein>
    <submittedName>
        <fullName evidence="9">Serine/threonine protein kinase</fullName>
    </submittedName>
</protein>
<keyword evidence="3 9" id="KW-0418">Kinase</keyword>
<keyword evidence="7" id="KW-1133">Transmembrane helix</keyword>
<keyword evidence="4 5" id="KW-0067">ATP-binding</keyword>
<proteinExistence type="predicted"/>
<feature type="domain" description="Protein kinase" evidence="8">
    <location>
        <begin position="127"/>
        <end position="396"/>
    </location>
</feature>
<dbReference type="PROSITE" id="PS50011">
    <property type="entry name" value="PROTEIN_KINASE_DOM"/>
    <property type="match status" value="1"/>
</dbReference>
<keyword evidence="10" id="KW-1185">Reference proteome</keyword>
<feature type="coiled-coil region" evidence="6">
    <location>
        <begin position="569"/>
        <end position="596"/>
    </location>
</feature>
<reference evidence="9 10" key="1">
    <citation type="submission" date="2019-08" db="EMBL/GenBank/DDBJ databases">
        <title>Complete genome sequence of Candidatus Uab amorphum.</title>
        <authorList>
            <person name="Shiratori T."/>
            <person name="Suzuki S."/>
            <person name="Kakizawa Y."/>
            <person name="Ishida K."/>
        </authorList>
    </citation>
    <scope>NUCLEOTIDE SEQUENCE [LARGE SCALE GENOMIC DNA]</scope>
    <source>
        <strain evidence="9 10">SRT547</strain>
    </source>
</reference>
<evidence type="ECO:0000256" key="3">
    <source>
        <dbReference type="ARBA" id="ARBA00022777"/>
    </source>
</evidence>